<name>A0ABN3I6S5_9ACTN</name>
<accession>A0ABN3I6S5</accession>
<organism evidence="1 2">
    <name type="scientific">Gordonia cholesterolivorans</name>
    <dbReference type="NCBI Taxonomy" id="559625"/>
    <lineage>
        <taxon>Bacteria</taxon>
        <taxon>Bacillati</taxon>
        <taxon>Actinomycetota</taxon>
        <taxon>Actinomycetes</taxon>
        <taxon>Mycobacteriales</taxon>
        <taxon>Gordoniaceae</taxon>
        <taxon>Gordonia</taxon>
    </lineage>
</organism>
<gene>
    <name evidence="1" type="ORF">GCM10009855_37710</name>
</gene>
<evidence type="ECO:0000313" key="1">
    <source>
        <dbReference type="EMBL" id="GAA2395348.1"/>
    </source>
</evidence>
<comment type="caution">
    <text evidence="1">The sequence shown here is derived from an EMBL/GenBank/DDBJ whole genome shotgun (WGS) entry which is preliminary data.</text>
</comment>
<reference evidence="1 2" key="1">
    <citation type="journal article" date="2019" name="Int. J. Syst. Evol. Microbiol.">
        <title>The Global Catalogue of Microorganisms (GCM) 10K type strain sequencing project: providing services to taxonomists for standard genome sequencing and annotation.</title>
        <authorList>
            <consortium name="The Broad Institute Genomics Platform"/>
            <consortium name="The Broad Institute Genome Sequencing Center for Infectious Disease"/>
            <person name="Wu L."/>
            <person name="Ma J."/>
        </authorList>
    </citation>
    <scope>NUCLEOTIDE SEQUENCE [LARGE SCALE GENOMIC DNA]</scope>
    <source>
        <strain evidence="1 2">JCM 16227</strain>
    </source>
</reference>
<evidence type="ECO:0000313" key="2">
    <source>
        <dbReference type="Proteomes" id="UP001501170"/>
    </source>
</evidence>
<proteinExistence type="predicted"/>
<protein>
    <submittedName>
        <fullName evidence="1">Uncharacterized protein</fullName>
    </submittedName>
</protein>
<dbReference type="EMBL" id="BAAARB010000060">
    <property type="protein sequence ID" value="GAA2395348.1"/>
    <property type="molecule type" value="Genomic_DNA"/>
</dbReference>
<keyword evidence="2" id="KW-1185">Reference proteome</keyword>
<sequence>MSRALTRQHRQIREDDELDYVWLSSDVTPEGGMSHGMGHSGEGVLATAGEEAVAVG</sequence>
<dbReference type="Proteomes" id="UP001501170">
    <property type="component" value="Unassembled WGS sequence"/>
</dbReference>